<comment type="caution">
    <text evidence="1">The sequence shown here is derived from an EMBL/GenBank/DDBJ whole genome shotgun (WGS) entry which is preliminary data.</text>
</comment>
<organism evidence="1 2">
    <name type="scientific">Actinoplanes sichuanensis</name>
    <dbReference type="NCBI Taxonomy" id="512349"/>
    <lineage>
        <taxon>Bacteria</taxon>
        <taxon>Bacillati</taxon>
        <taxon>Actinomycetota</taxon>
        <taxon>Actinomycetes</taxon>
        <taxon>Micromonosporales</taxon>
        <taxon>Micromonosporaceae</taxon>
        <taxon>Actinoplanes</taxon>
    </lineage>
</organism>
<sequence>MGYESAGRLVQAITLHEQNLTDRRRVLGDDHPTTLTYRNNLEAARRAKDAHLG</sequence>
<dbReference type="EMBL" id="JBHTMK010000079">
    <property type="protein sequence ID" value="MFD1374305.1"/>
    <property type="molecule type" value="Genomic_DNA"/>
</dbReference>
<dbReference type="Gene3D" id="1.25.40.10">
    <property type="entry name" value="Tetratricopeptide repeat domain"/>
    <property type="match status" value="1"/>
</dbReference>
<accession>A0ABW4AU59</accession>
<dbReference type="Pfam" id="PF13374">
    <property type="entry name" value="TPR_10"/>
    <property type="match status" value="1"/>
</dbReference>
<dbReference type="Proteomes" id="UP001597183">
    <property type="component" value="Unassembled WGS sequence"/>
</dbReference>
<dbReference type="RefSeq" id="WP_317794097.1">
    <property type="nucleotide sequence ID" value="NZ_AP028461.1"/>
</dbReference>
<proteinExistence type="predicted"/>
<keyword evidence="2" id="KW-1185">Reference proteome</keyword>
<protein>
    <submittedName>
        <fullName evidence="1">Tetratricopeptide repeat protein</fullName>
    </submittedName>
</protein>
<dbReference type="InterPro" id="IPR011990">
    <property type="entry name" value="TPR-like_helical_dom_sf"/>
</dbReference>
<name>A0ABW4AU59_9ACTN</name>
<evidence type="ECO:0000313" key="2">
    <source>
        <dbReference type="Proteomes" id="UP001597183"/>
    </source>
</evidence>
<evidence type="ECO:0000313" key="1">
    <source>
        <dbReference type="EMBL" id="MFD1374305.1"/>
    </source>
</evidence>
<reference evidence="2" key="1">
    <citation type="journal article" date="2019" name="Int. J. Syst. Evol. Microbiol.">
        <title>The Global Catalogue of Microorganisms (GCM) 10K type strain sequencing project: providing services to taxonomists for standard genome sequencing and annotation.</title>
        <authorList>
            <consortium name="The Broad Institute Genomics Platform"/>
            <consortium name="The Broad Institute Genome Sequencing Center for Infectious Disease"/>
            <person name="Wu L."/>
            <person name="Ma J."/>
        </authorList>
    </citation>
    <scope>NUCLEOTIDE SEQUENCE [LARGE SCALE GENOMIC DNA]</scope>
    <source>
        <strain evidence="2">CCM 7526</strain>
    </source>
</reference>
<gene>
    <name evidence="1" type="ORF">ACFQ5G_54015</name>
</gene>